<evidence type="ECO:0000256" key="3">
    <source>
        <dbReference type="ARBA" id="ARBA00022692"/>
    </source>
</evidence>
<sequence>MRAGRVERSGGLMAVGVPASGSARGGERGAYARALARTPVALWEDDLTDWAAALTYYAVLAVFPALLVIVFAIALLGTGSPEEVIAQFGAFVPRTARPVLEQALGSRPQGASGPWLLVVLTGGAALWSSSSYLAVFRRALHAMYGVADCRPAWRTLPAILLRALTVLALLVSGVLTLTATGRIARAIGRGTGTDHQAALVWAGLKWPLLFLVVVALVLLLFRSGPSESRGLRQTVAGGALAVVLWLVASAGFAFYASHIATYNRLYGSLAGVVAFLVWLWVSHVVLLGGAQFNAELARDGRPKKPDPCSPPV</sequence>
<keyword evidence="2" id="KW-1003">Cell membrane</keyword>
<evidence type="ECO:0000256" key="6">
    <source>
        <dbReference type="SAM" id="Phobius"/>
    </source>
</evidence>
<proteinExistence type="predicted"/>
<dbReference type="NCBIfam" id="TIGR00765">
    <property type="entry name" value="yihY_not_rbn"/>
    <property type="match status" value="1"/>
</dbReference>
<comment type="caution">
    <text evidence="7">The sequence shown here is derived from an EMBL/GenBank/DDBJ whole genome shotgun (WGS) entry which is preliminary data.</text>
</comment>
<evidence type="ECO:0000256" key="4">
    <source>
        <dbReference type="ARBA" id="ARBA00022989"/>
    </source>
</evidence>
<comment type="subcellular location">
    <subcellularLocation>
        <location evidence="1">Cell membrane</location>
        <topology evidence="1">Multi-pass membrane protein</topology>
    </subcellularLocation>
</comment>
<evidence type="ECO:0000313" key="8">
    <source>
        <dbReference type="Proteomes" id="UP000095759"/>
    </source>
</evidence>
<dbReference type="Pfam" id="PF03631">
    <property type="entry name" value="Virul_fac_BrkB"/>
    <property type="match status" value="1"/>
</dbReference>
<reference evidence="7 8" key="1">
    <citation type="submission" date="2016-08" db="EMBL/GenBank/DDBJ databases">
        <title>Complete genome sequence of Streptomyces agglomeratus strain 6-3-2, a novel anti-MRSA actinomycete isolated from Wuli of Tebit, China.</title>
        <authorList>
            <person name="Chen X."/>
        </authorList>
    </citation>
    <scope>NUCLEOTIDE SEQUENCE [LARGE SCALE GENOMIC DNA]</scope>
    <source>
        <strain evidence="7 8">6-3-2</strain>
    </source>
</reference>
<dbReference type="PANTHER" id="PTHR30213:SF0">
    <property type="entry name" value="UPF0761 MEMBRANE PROTEIN YIHY"/>
    <property type="match status" value="1"/>
</dbReference>
<keyword evidence="8" id="KW-1185">Reference proteome</keyword>
<name>A0A1E5P240_9ACTN</name>
<feature type="transmembrane region" description="Helical" evidence="6">
    <location>
        <begin position="198"/>
        <end position="221"/>
    </location>
</feature>
<evidence type="ECO:0000256" key="5">
    <source>
        <dbReference type="ARBA" id="ARBA00023136"/>
    </source>
</evidence>
<dbReference type="GO" id="GO:0005886">
    <property type="term" value="C:plasma membrane"/>
    <property type="evidence" value="ECO:0007669"/>
    <property type="project" value="UniProtKB-SubCell"/>
</dbReference>
<keyword evidence="3 6" id="KW-0812">Transmembrane</keyword>
<dbReference type="EMBL" id="MEHJ01000001">
    <property type="protein sequence ID" value="OEJ23623.1"/>
    <property type="molecule type" value="Genomic_DNA"/>
</dbReference>
<dbReference type="InterPro" id="IPR017039">
    <property type="entry name" value="Virul_fac_BrkB"/>
</dbReference>
<gene>
    <name evidence="7" type="ORF">AS594_03140</name>
</gene>
<evidence type="ECO:0000256" key="1">
    <source>
        <dbReference type="ARBA" id="ARBA00004651"/>
    </source>
</evidence>
<evidence type="ECO:0000313" key="7">
    <source>
        <dbReference type="EMBL" id="OEJ23623.1"/>
    </source>
</evidence>
<dbReference type="Proteomes" id="UP000095759">
    <property type="component" value="Unassembled WGS sequence"/>
</dbReference>
<feature type="transmembrane region" description="Helical" evidence="6">
    <location>
        <begin position="115"/>
        <end position="135"/>
    </location>
</feature>
<dbReference type="PIRSF" id="PIRSF035875">
    <property type="entry name" value="RNase_BN"/>
    <property type="match status" value="1"/>
</dbReference>
<accession>A0A1E5P240</accession>
<keyword evidence="5 6" id="KW-0472">Membrane</keyword>
<feature type="transmembrane region" description="Helical" evidence="6">
    <location>
        <begin position="54"/>
        <end position="76"/>
    </location>
</feature>
<organism evidence="7 8">
    <name type="scientific">Streptomyces agglomeratus</name>
    <dbReference type="NCBI Taxonomy" id="285458"/>
    <lineage>
        <taxon>Bacteria</taxon>
        <taxon>Bacillati</taxon>
        <taxon>Actinomycetota</taxon>
        <taxon>Actinomycetes</taxon>
        <taxon>Kitasatosporales</taxon>
        <taxon>Streptomycetaceae</taxon>
        <taxon>Streptomyces</taxon>
    </lineage>
</organism>
<feature type="transmembrane region" description="Helical" evidence="6">
    <location>
        <begin position="156"/>
        <end position="178"/>
    </location>
</feature>
<evidence type="ECO:0000256" key="2">
    <source>
        <dbReference type="ARBA" id="ARBA00022475"/>
    </source>
</evidence>
<protein>
    <submittedName>
        <fullName evidence="7">Uncharacterized protein</fullName>
    </submittedName>
</protein>
<dbReference type="AlphaFoldDB" id="A0A1E5P240"/>
<feature type="transmembrane region" description="Helical" evidence="6">
    <location>
        <begin position="233"/>
        <end position="256"/>
    </location>
</feature>
<dbReference type="STRING" id="285458.BGM19_33645"/>
<keyword evidence="4 6" id="KW-1133">Transmembrane helix</keyword>
<feature type="transmembrane region" description="Helical" evidence="6">
    <location>
        <begin position="268"/>
        <end position="294"/>
    </location>
</feature>
<dbReference type="PANTHER" id="PTHR30213">
    <property type="entry name" value="INNER MEMBRANE PROTEIN YHJD"/>
    <property type="match status" value="1"/>
</dbReference>